<comment type="subcellular location">
    <subcellularLocation>
        <location evidence="1">Cell membrane</location>
        <topology evidence="1">Multi-pass membrane protein</topology>
    </subcellularLocation>
</comment>
<keyword evidence="4 6" id="KW-1133">Transmembrane helix</keyword>
<dbReference type="InterPro" id="IPR018076">
    <property type="entry name" value="T2SS_GspF_dom"/>
</dbReference>
<dbReference type="PANTHER" id="PTHR35402">
    <property type="entry name" value="INTEGRAL MEMBRANE PROTEIN-RELATED"/>
    <property type="match status" value="1"/>
</dbReference>
<evidence type="ECO:0000256" key="1">
    <source>
        <dbReference type="ARBA" id="ARBA00004651"/>
    </source>
</evidence>
<feature type="transmembrane region" description="Helical" evidence="6">
    <location>
        <begin position="31"/>
        <end position="48"/>
    </location>
</feature>
<feature type="transmembrane region" description="Helical" evidence="6">
    <location>
        <begin position="7"/>
        <end position="25"/>
    </location>
</feature>
<protein>
    <recommendedName>
        <fullName evidence="7">Type II secretion system protein GspF domain-containing protein</fullName>
    </recommendedName>
</protein>
<feature type="transmembrane region" description="Helical" evidence="6">
    <location>
        <begin position="274"/>
        <end position="291"/>
    </location>
</feature>
<keyword evidence="2" id="KW-1003">Cell membrane</keyword>
<proteinExistence type="predicted"/>
<feature type="transmembrane region" description="Helical" evidence="6">
    <location>
        <begin position="247"/>
        <end position="268"/>
    </location>
</feature>
<gene>
    <name evidence="8" type="ORF">ENU31_01155</name>
</gene>
<reference evidence="8" key="1">
    <citation type="journal article" date="2020" name="mSystems">
        <title>Genome- and Community-Level Interaction Insights into Carbon Utilization and Element Cycling Functions of Hydrothermarchaeota in Hydrothermal Sediment.</title>
        <authorList>
            <person name="Zhou Z."/>
            <person name="Liu Y."/>
            <person name="Xu W."/>
            <person name="Pan J."/>
            <person name="Luo Z.H."/>
            <person name="Li M."/>
        </authorList>
    </citation>
    <scope>NUCLEOTIDE SEQUENCE [LARGE SCALE GENOMIC DNA]</scope>
    <source>
        <strain evidence="8">SpSt-658</strain>
    </source>
</reference>
<keyword evidence="3 6" id="KW-0812">Transmembrane</keyword>
<dbReference type="PANTHER" id="PTHR35402:SF2">
    <property type="entry name" value="FLAGELLA ACCESSORY PROTEIN J"/>
    <property type="match status" value="1"/>
</dbReference>
<comment type="caution">
    <text evidence="8">The sequence shown here is derived from an EMBL/GenBank/DDBJ whole genome shotgun (WGS) entry which is preliminary data.</text>
</comment>
<organism evidence="8">
    <name type="scientific">Ignisphaera aggregans</name>
    <dbReference type="NCBI Taxonomy" id="334771"/>
    <lineage>
        <taxon>Archaea</taxon>
        <taxon>Thermoproteota</taxon>
        <taxon>Thermoprotei</taxon>
        <taxon>Desulfurococcales</taxon>
        <taxon>Desulfurococcaceae</taxon>
        <taxon>Ignisphaera</taxon>
    </lineage>
</organism>
<sequence length="536" mass="60515">MSSLAKIRPLLITIALVVVGILLPFPYNFSMIIISPLPVILWYILIVLRRKGITTVVDEDMLYLVTHMYGVSTGRPPHEKLFNLYNVSGTTYKNYTHTLTRISNLAKRWGYGFVNAVKHQAKYVTNVVFKDFLLRLSEAINVGEDLELFLQMEQDTLTATYEADYTRVLEAIKILLGIYTAAMSSSIFINVNLILLSMLFLGDIQIIVVSFIASVIMLGLLVLLIRKSLPKQDIVHNMPINLRERKIYRYILTISIALSIALSTYMYYVFRKEYYVLITTGLCLLLPGFIGRKIENKVKNIENFFTVFIRSLGLAYTSLRNYVASLRSILRTDFGELTKPIQRLYARLRNGVDRRVAMYYFIGETGSEAVRKGMDIFYDSVEAGGDPAKVGQMISILTQRLVNLRKQREQIARAFQGTIYVLHVLMVALTEFVFTLVIILHELISTMAGTPYQILPVTVLPLDILMFVKIGLIFIITPLNAFAMQFARGGFVGSAWLHTSILLILSGATLLISSMFSQSIFAILNIEDIMAIAGPG</sequence>
<evidence type="ECO:0000256" key="6">
    <source>
        <dbReference type="SAM" id="Phobius"/>
    </source>
</evidence>
<dbReference type="Pfam" id="PF00482">
    <property type="entry name" value="T2SSF"/>
    <property type="match status" value="1"/>
</dbReference>
<feature type="transmembrane region" description="Helical" evidence="6">
    <location>
        <begin position="495"/>
        <end position="516"/>
    </location>
</feature>
<evidence type="ECO:0000313" key="8">
    <source>
        <dbReference type="EMBL" id="HGM07006.1"/>
    </source>
</evidence>
<feature type="transmembrane region" description="Helical" evidence="6">
    <location>
        <begin position="174"/>
        <end position="200"/>
    </location>
</feature>
<evidence type="ECO:0000256" key="5">
    <source>
        <dbReference type="ARBA" id="ARBA00023136"/>
    </source>
</evidence>
<feature type="domain" description="Type II secretion system protein GspF" evidence="7">
    <location>
        <begin position="308"/>
        <end position="430"/>
    </location>
</feature>
<dbReference type="InterPro" id="IPR056569">
    <property type="entry name" value="ArlJ-like"/>
</dbReference>
<feature type="transmembrane region" description="Helical" evidence="6">
    <location>
        <begin position="420"/>
        <end position="444"/>
    </location>
</feature>
<keyword evidence="5 6" id="KW-0472">Membrane</keyword>
<dbReference type="EMBL" id="DTCA01000043">
    <property type="protein sequence ID" value="HGM07006.1"/>
    <property type="molecule type" value="Genomic_DNA"/>
</dbReference>
<feature type="transmembrane region" description="Helical" evidence="6">
    <location>
        <begin position="206"/>
        <end position="226"/>
    </location>
</feature>
<evidence type="ECO:0000259" key="7">
    <source>
        <dbReference type="Pfam" id="PF00482"/>
    </source>
</evidence>
<dbReference type="AlphaFoldDB" id="A0A7C4D060"/>
<evidence type="ECO:0000256" key="2">
    <source>
        <dbReference type="ARBA" id="ARBA00022475"/>
    </source>
</evidence>
<name>A0A7C4D060_9CREN</name>
<dbReference type="GO" id="GO:0005886">
    <property type="term" value="C:plasma membrane"/>
    <property type="evidence" value="ECO:0007669"/>
    <property type="project" value="UniProtKB-SubCell"/>
</dbReference>
<evidence type="ECO:0000256" key="4">
    <source>
        <dbReference type="ARBA" id="ARBA00022989"/>
    </source>
</evidence>
<accession>A0A7C4D060</accession>
<evidence type="ECO:0000256" key="3">
    <source>
        <dbReference type="ARBA" id="ARBA00022692"/>
    </source>
</evidence>
<feature type="transmembrane region" description="Helical" evidence="6">
    <location>
        <begin position="464"/>
        <end position="483"/>
    </location>
</feature>